<dbReference type="Proteomes" id="UP000460290">
    <property type="component" value="Unassembled WGS sequence"/>
</dbReference>
<accession>A0A844Z8D0</accession>
<keyword evidence="2" id="KW-0378">Hydrolase</keyword>
<gene>
    <name evidence="5" type="ORF">GRI35_08120</name>
</gene>
<dbReference type="InterPro" id="IPR002884">
    <property type="entry name" value="P_dom"/>
</dbReference>
<dbReference type="Gene3D" id="2.60.120.260">
    <property type="entry name" value="Galactose-binding domain-like"/>
    <property type="match status" value="1"/>
</dbReference>
<dbReference type="NCBIfam" id="TIGR01451">
    <property type="entry name" value="B_ant_repeat"/>
    <property type="match status" value="2"/>
</dbReference>
<dbReference type="Pfam" id="PF01483">
    <property type="entry name" value="P_proprotein"/>
    <property type="match status" value="1"/>
</dbReference>
<organism evidence="5 6">
    <name type="scientific">Pontixanthobacter aestiaquae</name>
    <dbReference type="NCBI Taxonomy" id="1509367"/>
    <lineage>
        <taxon>Bacteria</taxon>
        <taxon>Pseudomonadati</taxon>
        <taxon>Pseudomonadota</taxon>
        <taxon>Alphaproteobacteria</taxon>
        <taxon>Sphingomonadales</taxon>
        <taxon>Erythrobacteraceae</taxon>
        <taxon>Pontixanthobacter</taxon>
    </lineage>
</organism>
<keyword evidence="6" id="KW-1185">Reference proteome</keyword>
<keyword evidence="1" id="KW-0645">Protease</keyword>
<keyword evidence="3" id="KW-0732">Signal</keyword>
<evidence type="ECO:0000313" key="5">
    <source>
        <dbReference type="EMBL" id="MXO83327.1"/>
    </source>
</evidence>
<name>A0A844Z8D0_9SPHN</name>
<evidence type="ECO:0000259" key="4">
    <source>
        <dbReference type="PROSITE" id="PS51829"/>
    </source>
</evidence>
<dbReference type="GO" id="GO:0006508">
    <property type="term" value="P:proteolysis"/>
    <property type="evidence" value="ECO:0007669"/>
    <property type="project" value="UniProtKB-KW"/>
</dbReference>
<dbReference type="Pfam" id="PF01345">
    <property type="entry name" value="DUF11"/>
    <property type="match status" value="2"/>
</dbReference>
<dbReference type="OrthoDB" id="5400913at2"/>
<dbReference type="InterPro" id="IPR008979">
    <property type="entry name" value="Galactose-bd-like_sf"/>
</dbReference>
<evidence type="ECO:0000256" key="2">
    <source>
        <dbReference type="ARBA" id="ARBA00022801"/>
    </source>
</evidence>
<reference evidence="5 6" key="1">
    <citation type="submission" date="2019-12" db="EMBL/GenBank/DDBJ databases">
        <title>Genomic-based taxomic classification of the family Erythrobacteraceae.</title>
        <authorList>
            <person name="Xu L."/>
        </authorList>
    </citation>
    <scope>NUCLEOTIDE SEQUENCE [LARGE SCALE GENOMIC DNA]</scope>
    <source>
        <strain evidence="5 6">KCTC 42006</strain>
    </source>
</reference>
<sequence length="637" mass="65422">MWRLIAAVFVLGFAQVAQAQTTTTYVNGVDGTIDGSTTCAAPLVRTFVVGGSSFTVADVDLGFFATHTWRGDIQLTLESPDGTRVQLVDGDATNTSGDNLNVLLDDAHGTVVNTDAPTEPHSTTAPPPFANNFSPNAALSAFNGVASAGTWRLEICDIFTGSDDGVFRYAELYLTSAPPFADLSLTKTVSNATPANGTAISYTLTVSNAGAPSQNATGVQVRDILPDGFIFVSAPAAYDSGTGIWTVGSVPAGTSTSITINGTVNATSGATVTNTAEIIASAQADIDSTVDNGVATEDDYATSSFTVAGTRVAGTPPNLDAFCAATNQILFDWQGRPWTNATNNDFTQIGIGSINYDLTTDVAFVAGSPAINSTNTGGLAAGEEGLFINLNNETQSDEATIVMTLPTAVPGMQFTVFDIDFGNNSFADKLTVVGSFDGTPVMPTLTNGIANYVTGNVAIGDAGSSSDSADGNVVVTFLAPVDTVTISYGNHTTAPVNPENQFMTIHDINHCGPETNLSVTKVSSIVSDPVNLGVNPKALQNATVRYCILISNAGSATATSVVATDNIPSDLTYSPGTIRSGTSCGTATTVEDDNNVDNAGDEDDPFGASISGSTLTMTAATLGPSDNMAITFEATIN</sequence>
<dbReference type="PROSITE" id="PS51829">
    <property type="entry name" value="P_HOMO_B"/>
    <property type="match status" value="1"/>
</dbReference>
<feature type="domain" description="P/Homo B" evidence="4">
    <location>
        <begin position="15"/>
        <end position="180"/>
    </location>
</feature>
<dbReference type="GO" id="GO:0004252">
    <property type="term" value="F:serine-type endopeptidase activity"/>
    <property type="evidence" value="ECO:0007669"/>
    <property type="project" value="InterPro"/>
</dbReference>
<dbReference type="AlphaFoldDB" id="A0A844Z8D0"/>
<feature type="chain" id="PRO_5032766157" evidence="3">
    <location>
        <begin position="20"/>
        <end position="637"/>
    </location>
</feature>
<dbReference type="PANTHER" id="PTHR34819">
    <property type="entry name" value="LARGE CYSTEINE-RICH PERIPLASMIC PROTEIN OMCB"/>
    <property type="match status" value="1"/>
</dbReference>
<dbReference type="InterPro" id="IPR001434">
    <property type="entry name" value="OmcB-like_DUF11"/>
</dbReference>
<dbReference type="EMBL" id="WTYZ01000001">
    <property type="protein sequence ID" value="MXO83327.1"/>
    <property type="molecule type" value="Genomic_DNA"/>
</dbReference>
<protein>
    <submittedName>
        <fullName evidence="5">DUF11 domain-containing protein</fullName>
    </submittedName>
</protein>
<dbReference type="PANTHER" id="PTHR34819:SF3">
    <property type="entry name" value="CELL SURFACE PROTEIN"/>
    <property type="match status" value="1"/>
</dbReference>
<evidence type="ECO:0000313" key="6">
    <source>
        <dbReference type="Proteomes" id="UP000460290"/>
    </source>
</evidence>
<dbReference type="InterPro" id="IPR051172">
    <property type="entry name" value="Chlamydia_OmcB"/>
</dbReference>
<dbReference type="SUPFAM" id="SSF49785">
    <property type="entry name" value="Galactose-binding domain-like"/>
    <property type="match status" value="1"/>
</dbReference>
<evidence type="ECO:0000256" key="3">
    <source>
        <dbReference type="SAM" id="SignalP"/>
    </source>
</evidence>
<comment type="caution">
    <text evidence="5">The sequence shown here is derived from an EMBL/GenBank/DDBJ whole genome shotgun (WGS) entry which is preliminary data.</text>
</comment>
<proteinExistence type="predicted"/>
<feature type="signal peptide" evidence="3">
    <location>
        <begin position="1"/>
        <end position="19"/>
    </location>
</feature>
<evidence type="ECO:0000256" key="1">
    <source>
        <dbReference type="ARBA" id="ARBA00022670"/>
    </source>
</evidence>
<dbReference type="InterPro" id="IPR047589">
    <property type="entry name" value="DUF11_rpt"/>
</dbReference>